<reference evidence="3" key="2">
    <citation type="submission" date="2012-08" db="EMBL/GenBank/DDBJ databases">
        <title>Genome sequence of Kazachstania naganishii.</title>
        <authorList>
            <person name="Gordon J.L."/>
            <person name="Armisen D."/>
            <person name="Proux-Wera E."/>
            <person name="OhEigeartaigh S.S."/>
            <person name="Byrne K.P."/>
            <person name="Wolfe K.H."/>
        </authorList>
    </citation>
    <scope>NUCLEOTIDE SEQUENCE [LARGE SCALE GENOMIC DNA]</scope>
    <source>
        <strain evidence="3">ATCC MYA-139 / BCRC 22969 / CBS 8797 / CCRC 22969 / KCTC 17520 / NBRC 10181 / NCYC 3082</strain>
    </source>
</reference>
<proteinExistence type="predicted"/>
<keyword evidence="1" id="KW-0812">Transmembrane</keyword>
<evidence type="ECO:0000313" key="3">
    <source>
        <dbReference type="Proteomes" id="UP000006310"/>
    </source>
</evidence>
<dbReference type="Proteomes" id="UP000006310">
    <property type="component" value="Chromosome 1"/>
</dbReference>
<sequence length="134" mass="15296">MNPYAFLIVLVIVILFITVLPMLSGIGKFGLGDQKINTSKKAMKFNLRESKEEGDKSSIASSRSFNIKDTYEADAKHGLKKRGVSKYTGNDDPNQFDFDVDDLINEDRKEEEAAIYKRRQECNGKERETYESFV</sequence>
<keyword evidence="1" id="KW-1133">Transmembrane helix</keyword>
<dbReference type="GeneID" id="34523846"/>
<reference evidence="2 3" key="1">
    <citation type="journal article" date="2011" name="Proc. Natl. Acad. Sci. U.S.A.">
        <title>Evolutionary erosion of yeast sex chromosomes by mating-type switching accidents.</title>
        <authorList>
            <person name="Gordon J.L."/>
            <person name="Armisen D."/>
            <person name="Proux-Wera E."/>
            <person name="Oheigeartaigh S.S."/>
            <person name="Byrne K.P."/>
            <person name="Wolfe K.H."/>
        </authorList>
    </citation>
    <scope>NUCLEOTIDE SEQUENCE [LARGE SCALE GENOMIC DNA]</scope>
    <source>
        <strain evidence="3">ATCC MYA-139 / BCRC 22969 / CBS 8797 / CCRC 22969 / KCTC 17520 / NBRC 10181 / NCYC 3082</strain>
    </source>
</reference>
<evidence type="ECO:0000256" key="1">
    <source>
        <dbReference type="SAM" id="Phobius"/>
    </source>
</evidence>
<keyword evidence="3" id="KW-1185">Reference proteome</keyword>
<name>J7S3V5_HUIN7</name>
<gene>
    <name evidence="2" type="primary">KNAG0A05460</name>
    <name evidence="2" type="ordered locus">KNAG_0A05460</name>
</gene>
<dbReference type="KEGG" id="kng:KNAG_0A05460"/>
<accession>J7S3V5</accession>
<dbReference type="AlphaFoldDB" id="J7S3V5"/>
<dbReference type="EMBL" id="HE978314">
    <property type="protein sequence ID" value="CCK68211.1"/>
    <property type="molecule type" value="Genomic_DNA"/>
</dbReference>
<dbReference type="HOGENOM" id="CLU_150136_0_0_1"/>
<organism evidence="2 3">
    <name type="scientific">Huiozyma naganishii (strain ATCC MYA-139 / BCRC 22969 / CBS 8797 / KCTC 17520 / NBRC 10181 / NCYC 3082 / Yp74L-3)</name>
    <name type="common">Yeast</name>
    <name type="synonym">Kazachstania naganishii</name>
    <dbReference type="NCBI Taxonomy" id="1071383"/>
    <lineage>
        <taxon>Eukaryota</taxon>
        <taxon>Fungi</taxon>
        <taxon>Dikarya</taxon>
        <taxon>Ascomycota</taxon>
        <taxon>Saccharomycotina</taxon>
        <taxon>Saccharomycetes</taxon>
        <taxon>Saccharomycetales</taxon>
        <taxon>Saccharomycetaceae</taxon>
        <taxon>Huiozyma</taxon>
    </lineage>
</organism>
<dbReference type="OMA" id="MDIFAYF"/>
<evidence type="ECO:0000313" key="2">
    <source>
        <dbReference type="EMBL" id="CCK68211.1"/>
    </source>
</evidence>
<dbReference type="GO" id="GO:0005783">
    <property type="term" value="C:endoplasmic reticulum"/>
    <property type="evidence" value="ECO:0007669"/>
    <property type="project" value="EnsemblFungi"/>
</dbReference>
<dbReference type="eggNOG" id="ENOG502SA5C">
    <property type="taxonomic scope" value="Eukaryota"/>
</dbReference>
<feature type="transmembrane region" description="Helical" evidence="1">
    <location>
        <begin position="6"/>
        <end position="31"/>
    </location>
</feature>
<keyword evidence="1" id="KW-0472">Membrane</keyword>
<dbReference type="RefSeq" id="XP_022462457.1">
    <property type="nucleotide sequence ID" value="XM_022609786.1"/>
</dbReference>
<protein>
    <submittedName>
        <fullName evidence="2">Uncharacterized protein</fullName>
    </submittedName>
</protein>